<evidence type="ECO:0000256" key="1">
    <source>
        <dbReference type="SAM" id="SignalP"/>
    </source>
</evidence>
<dbReference type="AlphaFoldDB" id="A0A2P2QK90"/>
<reference evidence="2" key="1">
    <citation type="submission" date="2018-02" db="EMBL/GenBank/DDBJ databases">
        <title>Rhizophora mucronata_Transcriptome.</title>
        <authorList>
            <person name="Meera S.P."/>
            <person name="Sreeshan A."/>
            <person name="Augustine A."/>
        </authorList>
    </citation>
    <scope>NUCLEOTIDE SEQUENCE</scope>
    <source>
        <tissue evidence="2">Leaf</tissue>
    </source>
</reference>
<proteinExistence type="predicted"/>
<dbReference type="EMBL" id="GGEC01086907">
    <property type="protein sequence ID" value="MBX67391.1"/>
    <property type="molecule type" value="Transcribed_RNA"/>
</dbReference>
<feature type="chain" id="PRO_5015182373" evidence="1">
    <location>
        <begin position="20"/>
        <end position="40"/>
    </location>
</feature>
<feature type="signal peptide" evidence="1">
    <location>
        <begin position="1"/>
        <end position="19"/>
    </location>
</feature>
<name>A0A2P2QK90_RHIMU</name>
<organism evidence="2">
    <name type="scientific">Rhizophora mucronata</name>
    <name type="common">Asiatic mangrove</name>
    <dbReference type="NCBI Taxonomy" id="61149"/>
    <lineage>
        <taxon>Eukaryota</taxon>
        <taxon>Viridiplantae</taxon>
        <taxon>Streptophyta</taxon>
        <taxon>Embryophyta</taxon>
        <taxon>Tracheophyta</taxon>
        <taxon>Spermatophyta</taxon>
        <taxon>Magnoliopsida</taxon>
        <taxon>eudicotyledons</taxon>
        <taxon>Gunneridae</taxon>
        <taxon>Pentapetalae</taxon>
        <taxon>rosids</taxon>
        <taxon>fabids</taxon>
        <taxon>Malpighiales</taxon>
        <taxon>Rhizophoraceae</taxon>
        <taxon>Rhizophora</taxon>
    </lineage>
</organism>
<protein>
    <submittedName>
        <fullName evidence="2">Uncharacterized protein</fullName>
    </submittedName>
</protein>
<evidence type="ECO:0000313" key="2">
    <source>
        <dbReference type="EMBL" id="MBX67391.1"/>
    </source>
</evidence>
<keyword evidence="1" id="KW-0732">Signal</keyword>
<accession>A0A2P2QK90</accession>
<sequence length="40" mass="4802">MKSEEIILKFLLLFMQLYCIRVHNSHQYPSSMTNSYHKGI</sequence>